<reference evidence="1" key="1">
    <citation type="submission" date="2014-12" db="EMBL/GenBank/DDBJ databases">
        <title>Insight into the proteome of Arion vulgaris.</title>
        <authorList>
            <person name="Aradska J."/>
            <person name="Bulat T."/>
            <person name="Smidak R."/>
            <person name="Sarate P."/>
            <person name="Gangsoo J."/>
            <person name="Sialana F."/>
            <person name="Bilban M."/>
            <person name="Lubec G."/>
        </authorList>
    </citation>
    <scope>NUCLEOTIDE SEQUENCE</scope>
    <source>
        <tissue evidence="1">Skin</tissue>
    </source>
</reference>
<name>A0A0B6YIF6_9EUPU</name>
<feature type="non-terminal residue" evidence="1">
    <location>
        <position position="68"/>
    </location>
</feature>
<accession>A0A0B6YIF6</accession>
<dbReference type="EMBL" id="HACG01008455">
    <property type="protein sequence ID" value="CEK55320.1"/>
    <property type="molecule type" value="Transcribed_RNA"/>
</dbReference>
<dbReference type="AlphaFoldDB" id="A0A0B6YIF6"/>
<gene>
    <name evidence="1" type="primary">ORF24914</name>
</gene>
<evidence type="ECO:0000313" key="1">
    <source>
        <dbReference type="EMBL" id="CEK55320.1"/>
    </source>
</evidence>
<sequence>HAPLRQVKSRNGIHIALEIVHQYELKKKVQTSKLCNEIISDEFSVHFKHAINIVDTDKKLISPYAEVV</sequence>
<feature type="non-terminal residue" evidence="1">
    <location>
        <position position="1"/>
    </location>
</feature>
<protein>
    <submittedName>
        <fullName evidence="1">Uncharacterized protein</fullName>
    </submittedName>
</protein>
<proteinExistence type="predicted"/>
<organism evidence="1">
    <name type="scientific">Arion vulgaris</name>
    <dbReference type="NCBI Taxonomy" id="1028688"/>
    <lineage>
        <taxon>Eukaryota</taxon>
        <taxon>Metazoa</taxon>
        <taxon>Spiralia</taxon>
        <taxon>Lophotrochozoa</taxon>
        <taxon>Mollusca</taxon>
        <taxon>Gastropoda</taxon>
        <taxon>Heterobranchia</taxon>
        <taxon>Euthyneura</taxon>
        <taxon>Panpulmonata</taxon>
        <taxon>Eupulmonata</taxon>
        <taxon>Stylommatophora</taxon>
        <taxon>Helicina</taxon>
        <taxon>Arionoidea</taxon>
        <taxon>Arionidae</taxon>
        <taxon>Arion</taxon>
    </lineage>
</organism>